<evidence type="ECO:0000256" key="9">
    <source>
        <dbReference type="ARBA" id="ARBA00023136"/>
    </source>
</evidence>
<dbReference type="UniPathway" id="UPA00219"/>
<protein>
    <recommendedName>
        <fullName evidence="11">Peptidoglycan glycosyltransferase MrdB</fullName>
        <shortName evidence="11">PGT</shortName>
        <ecNumber evidence="11">2.4.99.28</ecNumber>
    </recommendedName>
    <alternativeName>
        <fullName evidence="11">Cell elongation protein RodA</fullName>
    </alternativeName>
    <alternativeName>
        <fullName evidence="11">Cell wall polymerase</fullName>
    </alternativeName>
    <alternativeName>
        <fullName evidence="11">Peptidoglycan polymerase</fullName>
        <shortName evidence="11">PG polymerase</shortName>
    </alternativeName>
</protein>
<dbReference type="EMBL" id="PQSP01000011">
    <property type="protein sequence ID" value="RUS65529.1"/>
    <property type="molecule type" value="Genomic_DNA"/>
</dbReference>
<feature type="transmembrane region" description="Helical" evidence="11">
    <location>
        <begin position="24"/>
        <end position="44"/>
    </location>
</feature>
<evidence type="ECO:0000256" key="1">
    <source>
        <dbReference type="ARBA" id="ARBA00004141"/>
    </source>
</evidence>
<dbReference type="GO" id="GO:0071555">
    <property type="term" value="P:cell wall organization"/>
    <property type="evidence" value="ECO:0007669"/>
    <property type="project" value="UniProtKB-KW"/>
</dbReference>
<comment type="catalytic activity">
    <reaction evidence="11">
        <text>[GlcNAc-(1-&gt;4)-Mur2Ac(oyl-L-Ala-gamma-D-Glu-L-Lys-D-Ala-D-Ala)](n)-di-trans,octa-cis-undecaprenyl diphosphate + beta-D-GlcNAc-(1-&gt;4)-Mur2Ac(oyl-L-Ala-gamma-D-Glu-L-Lys-D-Ala-D-Ala)-di-trans,octa-cis-undecaprenyl diphosphate = [GlcNAc-(1-&gt;4)-Mur2Ac(oyl-L-Ala-gamma-D-Glu-L-Lys-D-Ala-D-Ala)](n+1)-di-trans,octa-cis-undecaprenyl diphosphate + di-trans,octa-cis-undecaprenyl diphosphate + H(+)</text>
        <dbReference type="Rhea" id="RHEA:23708"/>
        <dbReference type="Rhea" id="RHEA-COMP:9602"/>
        <dbReference type="Rhea" id="RHEA-COMP:9603"/>
        <dbReference type="ChEBI" id="CHEBI:15378"/>
        <dbReference type="ChEBI" id="CHEBI:58405"/>
        <dbReference type="ChEBI" id="CHEBI:60033"/>
        <dbReference type="ChEBI" id="CHEBI:78435"/>
        <dbReference type="EC" id="2.4.99.28"/>
    </reaction>
</comment>
<keyword evidence="13" id="KW-1185">Reference proteome</keyword>
<evidence type="ECO:0000256" key="2">
    <source>
        <dbReference type="ARBA" id="ARBA00022475"/>
    </source>
</evidence>
<evidence type="ECO:0000256" key="8">
    <source>
        <dbReference type="ARBA" id="ARBA00022989"/>
    </source>
</evidence>
<keyword evidence="9 11" id="KW-0472">Membrane</keyword>
<feature type="transmembrane region" description="Helical" evidence="11">
    <location>
        <begin position="143"/>
        <end position="162"/>
    </location>
</feature>
<keyword evidence="3 11" id="KW-0328">Glycosyltransferase</keyword>
<keyword evidence="2 11" id="KW-1003">Cell membrane</keyword>
<keyword evidence="11" id="KW-0997">Cell inner membrane</keyword>
<evidence type="ECO:0000256" key="5">
    <source>
        <dbReference type="ARBA" id="ARBA00022692"/>
    </source>
</evidence>
<dbReference type="GO" id="GO:0009252">
    <property type="term" value="P:peptidoglycan biosynthetic process"/>
    <property type="evidence" value="ECO:0007669"/>
    <property type="project" value="UniProtKB-UniRule"/>
</dbReference>
<dbReference type="Proteomes" id="UP000286947">
    <property type="component" value="Unassembled WGS sequence"/>
</dbReference>
<organism evidence="12 13">
    <name type="scientific">Saezia sanguinis</name>
    <dbReference type="NCBI Taxonomy" id="1965230"/>
    <lineage>
        <taxon>Bacteria</taxon>
        <taxon>Pseudomonadati</taxon>
        <taxon>Pseudomonadota</taxon>
        <taxon>Betaproteobacteria</taxon>
        <taxon>Burkholderiales</taxon>
        <taxon>Saeziaceae</taxon>
        <taxon>Saezia</taxon>
    </lineage>
</organism>
<dbReference type="GO" id="GO:0015648">
    <property type="term" value="F:lipid-linked peptidoglycan transporter activity"/>
    <property type="evidence" value="ECO:0007669"/>
    <property type="project" value="TreeGrafter"/>
</dbReference>
<evidence type="ECO:0000256" key="6">
    <source>
        <dbReference type="ARBA" id="ARBA00022960"/>
    </source>
</evidence>
<dbReference type="HAMAP" id="MF_02079">
    <property type="entry name" value="PGT_RodA"/>
    <property type="match status" value="1"/>
</dbReference>
<evidence type="ECO:0000256" key="4">
    <source>
        <dbReference type="ARBA" id="ARBA00022679"/>
    </source>
</evidence>
<dbReference type="GO" id="GO:0008360">
    <property type="term" value="P:regulation of cell shape"/>
    <property type="evidence" value="ECO:0007669"/>
    <property type="project" value="UniProtKB-KW"/>
</dbReference>
<comment type="pathway">
    <text evidence="11">Cell wall biogenesis; peptidoglycan biosynthesis.</text>
</comment>
<dbReference type="GO" id="GO:0032153">
    <property type="term" value="C:cell division site"/>
    <property type="evidence" value="ECO:0007669"/>
    <property type="project" value="TreeGrafter"/>
</dbReference>
<comment type="function">
    <text evidence="11">Peptidoglycan polymerase that is essential for cell wall elongation.</text>
</comment>
<dbReference type="PANTHER" id="PTHR30474:SF1">
    <property type="entry name" value="PEPTIDOGLYCAN GLYCOSYLTRANSFERASE MRDB"/>
    <property type="match status" value="1"/>
</dbReference>
<feature type="transmembrane region" description="Helical" evidence="11">
    <location>
        <begin position="290"/>
        <end position="311"/>
    </location>
</feature>
<feature type="transmembrane region" description="Helical" evidence="11">
    <location>
        <begin position="189"/>
        <end position="207"/>
    </location>
</feature>
<dbReference type="Pfam" id="PF01098">
    <property type="entry name" value="FTSW_RODA_SPOVE"/>
    <property type="match status" value="1"/>
</dbReference>
<dbReference type="OrthoDB" id="9768187at2"/>
<sequence>MKNHRLAPIPLWHYLRGCLLNIDIPLLLVILLLGFAGMVTLYSASEAFPGRFDSQVRNWALALALAFIAAQIKPQYLQHLALPLYVLGVILLLAVDLFGETRKGATRWLNLGVTTIQPSELMKIAMPMMLAWWFHQRQSIPHFMNFIVALCFLALPVGLIMLEPDLGTALLVVAAGVAVIFFAGLSWRLIIPCILLVIAGVVFLALYEEQICQPGVDWFVLHDYQVRRVCTLLNPYEDPQGGGFHIIQSTIAIGSGGVMGKGFLQGTQTHLYFLPEGTTDFIFAVYAEEFGLLGNGLLLLGYLLLIWRGLAIAAQAPTHFSRLLAGGVTLIFFACTFVNVGMVSGVLPVVGVPLPFMSYGGTALVTFGLGVGVLMSISGSTKRKKRQSA</sequence>
<evidence type="ECO:0000313" key="12">
    <source>
        <dbReference type="EMBL" id="RUS65529.1"/>
    </source>
</evidence>
<dbReference type="InterPro" id="IPR001182">
    <property type="entry name" value="FtsW/RodA"/>
</dbReference>
<evidence type="ECO:0000256" key="3">
    <source>
        <dbReference type="ARBA" id="ARBA00022676"/>
    </source>
</evidence>
<accession>A0A433SA05</accession>
<dbReference type="EC" id="2.4.99.28" evidence="11"/>
<proteinExistence type="inferred from homology"/>
<dbReference type="InterPro" id="IPR018365">
    <property type="entry name" value="Cell_cycle_FtsW-rel_CS"/>
</dbReference>
<keyword evidence="4 11" id="KW-0808">Transferase</keyword>
<feature type="transmembrane region" description="Helical" evidence="11">
    <location>
        <begin position="80"/>
        <end position="99"/>
    </location>
</feature>
<dbReference type="GO" id="GO:0008955">
    <property type="term" value="F:peptidoglycan glycosyltransferase activity"/>
    <property type="evidence" value="ECO:0007669"/>
    <property type="project" value="UniProtKB-UniRule"/>
</dbReference>
<feature type="transmembrane region" description="Helical" evidence="11">
    <location>
        <begin position="356"/>
        <end position="377"/>
    </location>
</feature>
<evidence type="ECO:0000256" key="10">
    <source>
        <dbReference type="ARBA" id="ARBA00023316"/>
    </source>
</evidence>
<comment type="subcellular location">
    <subcellularLocation>
        <location evidence="11">Cell inner membrane</location>
        <topology evidence="11">Multi-pass membrane protein</topology>
    </subcellularLocation>
    <subcellularLocation>
        <location evidence="1">Membrane</location>
        <topology evidence="1">Multi-pass membrane protein</topology>
    </subcellularLocation>
</comment>
<keyword evidence="10 11" id="KW-0961">Cell wall biogenesis/degradation</keyword>
<dbReference type="GO" id="GO:0051301">
    <property type="term" value="P:cell division"/>
    <property type="evidence" value="ECO:0007669"/>
    <property type="project" value="InterPro"/>
</dbReference>
<keyword evidence="8 11" id="KW-1133">Transmembrane helix</keyword>
<keyword evidence="7 11" id="KW-0573">Peptidoglycan synthesis</keyword>
<feature type="transmembrane region" description="Helical" evidence="11">
    <location>
        <begin position="168"/>
        <end position="184"/>
    </location>
</feature>
<evidence type="ECO:0000256" key="7">
    <source>
        <dbReference type="ARBA" id="ARBA00022984"/>
    </source>
</evidence>
<gene>
    <name evidence="11 12" type="primary">mrdB</name>
    <name evidence="11" type="synonym">rodA</name>
    <name evidence="12" type="ORF">CUZ56_02828</name>
</gene>
<keyword evidence="6 11" id="KW-0133">Cell shape</keyword>
<comment type="similarity">
    <text evidence="11">Belongs to the SEDS family. MrdB/RodA subfamily.</text>
</comment>
<feature type="transmembrane region" description="Helical" evidence="11">
    <location>
        <begin position="323"/>
        <end position="350"/>
    </location>
</feature>
<dbReference type="PANTHER" id="PTHR30474">
    <property type="entry name" value="CELL CYCLE PROTEIN"/>
    <property type="match status" value="1"/>
</dbReference>
<keyword evidence="5 11" id="KW-0812">Transmembrane</keyword>
<dbReference type="RefSeq" id="WP_126980991.1">
    <property type="nucleotide sequence ID" value="NZ_PQSP01000011.1"/>
</dbReference>
<evidence type="ECO:0000256" key="11">
    <source>
        <dbReference type="HAMAP-Rule" id="MF_02079"/>
    </source>
</evidence>
<dbReference type="AlphaFoldDB" id="A0A433SA05"/>
<dbReference type="NCBIfam" id="TIGR02210">
    <property type="entry name" value="rodA_shape"/>
    <property type="match status" value="1"/>
</dbReference>
<name>A0A433SA05_9BURK</name>
<dbReference type="PROSITE" id="PS00428">
    <property type="entry name" value="FTSW_RODA_SPOVE"/>
    <property type="match status" value="1"/>
</dbReference>
<dbReference type="GO" id="GO:0005886">
    <property type="term" value="C:plasma membrane"/>
    <property type="evidence" value="ECO:0007669"/>
    <property type="project" value="UniProtKB-SubCell"/>
</dbReference>
<dbReference type="InterPro" id="IPR011923">
    <property type="entry name" value="RodA/MrdB"/>
</dbReference>
<reference evidence="12 13" key="1">
    <citation type="submission" date="2018-01" db="EMBL/GenBank/DDBJ databases">
        <title>Saezia sanguinis gen. nov., sp. nov., in the order Burkholderiales isolated from human blood.</title>
        <authorList>
            <person name="Medina-Pascual M.J."/>
            <person name="Valdezate S."/>
            <person name="Monzon S."/>
            <person name="Cuesta I."/>
            <person name="Carrasco G."/>
            <person name="Villalon P."/>
            <person name="Saez-Nieto J.A."/>
        </authorList>
    </citation>
    <scope>NUCLEOTIDE SEQUENCE [LARGE SCALE GENOMIC DNA]</scope>
    <source>
        <strain evidence="12 13">CNM695-12</strain>
    </source>
</reference>
<comment type="caution">
    <text evidence="12">The sequence shown here is derived from an EMBL/GenBank/DDBJ whole genome shotgun (WGS) entry which is preliminary data.</text>
</comment>
<evidence type="ECO:0000313" key="13">
    <source>
        <dbReference type="Proteomes" id="UP000286947"/>
    </source>
</evidence>